<dbReference type="AlphaFoldDB" id="A0A5M6CDN1"/>
<evidence type="ECO:0008006" key="3">
    <source>
        <dbReference type="Google" id="ProtNLM"/>
    </source>
</evidence>
<keyword evidence="2" id="KW-1185">Reference proteome</keyword>
<dbReference type="PROSITE" id="PS51257">
    <property type="entry name" value="PROKAR_LIPOPROTEIN"/>
    <property type="match status" value="1"/>
</dbReference>
<evidence type="ECO:0000313" key="2">
    <source>
        <dbReference type="Proteomes" id="UP000323632"/>
    </source>
</evidence>
<evidence type="ECO:0000313" key="1">
    <source>
        <dbReference type="EMBL" id="KAA5533211.1"/>
    </source>
</evidence>
<dbReference type="RefSeq" id="WP_150032959.1">
    <property type="nucleotide sequence ID" value="NZ_VWSH01000003.1"/>
</dbReference>
<dbReference type="EMBL" id="VWSH01000003">
    <property type="protein sequence ID" value="KAA5533211.1"/>
    <property type="molecule type" value="Genomic_DNA"/>
</dbReference>
<proteinExistence type="predicted"/>
<protein>
    <recommendedName>
        <fullName evidence="3">DUF4625 domain-containing protein</fullName>
    </recommendedName>
</protein>
<accession>A0A5M6CDN1</accession>
<name>A0A5M6CDN1_9BACT</name>
<organism evidence="1 2">
    <name type="scientific">Taibaiella lutea</name>
    <dbReference type="NCBI Taxonomy" id="2608001"/>
    <lineage>
        <taxon>Bacteria</taxon>
        <taxon>Pseudomonadati</taxon>
        <taxon>Bacteroidota</taxon>
        <taxon>Chitinophagia</taxon>
        <taxon>Chitinophagales</taxon>
        <taxon>Chitinophagaceae</taxon>
        <taxon>Taibaiella</taxon>
    </lineage>
</organism>
<dbReference type="Proteomes" id="UP000323632">
    <property type="component" value="Unassembled WGS sequence"/>
</dbReference>
<gene>
    <name evidence="1" type="ORF">F0919_11735</name>
</gene>
<reference evidence="1 2" key="1">
    <citation type="submission" date="2019-09" db="EMBL/GenBank/DDBJ databases">
        <title>Genome sequence and assembly of Taibaiella sp.</title>
        <authorList>
            <person name="Chhetri G."/>
        </authorList>
    </citation>
    <scope>NUCLEOTIDE SEQUENCE [LARGE SCALE GENOMIC DNA]</scope>
    <source>
        <strain evidence="1 2">KVB11</strain>
    </source>
</reference>
<sequence length="131" mass="14388">MKTFLFVLIVSIVSIFIFSCSKKEEPKVETFTYSVEGVHDLTMSSKDSISMPISISRLTGTAEEVKMQVRGVLSTHIVLENSYIVGTPDFATSIGFHAANAPVGEIYQLALEFKSASTEAKIYNFSLKVVP</sequence>
<comment type="caution">
    <text evidence="1">The sequence shown here is derived from an EMBL/GenBank/DDBJ whole genome shotgun (WGS) entry which is preliminary data.</text>
</comment>